<dbReference type="InterPro" id="IPR010265">
    <property type="entry name" value="Phage_lambda_TipM"/>
</dbReference>
<comment type="caution">
    <text evidence="1">The sequence shown here is derived from an EMBL/GenBank/DDBJ whole genome shotgun (WGS) entry which is preliminary data.</text>
</comment>
<dbReference type="Pfam" id="PF05939">
    <property type="entry name" value="Phage_min_tail"/>
    <property type="match status" value="1"/>
</dbReference>
<reference evidence="1 2" key="1">
    <citation type="submission" date="2019-08" db="EMBL/GenBank/DDBJ databases">
        <title>The draft genome of Lelliottia nimipressuralis strain CICC 24156.</title>
        <authorList>
            <person name="Wu W."/>
            <person name="Feng Y."/>
            <person name="Zong Z."/>
        </authorList>
    </citation>
    <scope>NUCLEOTIDE SEQUENCE [LARGE SCALE GENOMIC DNA]</scope>
    <source>
        <strain evidence="1 2">CICC 24156</strain>
    </source>
</reference>
<dbReference type="EMBL" id="VTFR01000002">
    <property type="protein sequence ID" value="TYT35010.1"/>
    <property type="molecule type" value="Genomic_DNA"/>
</dbReference>
<accession>A0ABY3P728</accession>
<gene>
    <name evidence="1" type="ORF">FZO59_05115</name>
</gene>
<name>A0ABY3P728_9ENTR</name>
<keyword evidence="2" id="KW-1185">Reference proteome</keyword>
<proteinExistence type="predicted"/>
<dbReference type="Proteomes" id="UP000323910">
    <property type="component" value="Unassembled WGS sequence"/>
</dbReference>
<sequence length="112" mass="12758">MTDTFTWPTQVSPTATDTINLYTAQFGDGYEQVAVNGINSVKEEWELTWTGKKQDVASIRKFLHSHAHQSFWWSNPWGEKKLYRVNPDSIKPTFVSGKVVTLGFSFKQAFAP</sequence>
<organism evidence="1 2">
    <name type="scientific">Lelliottia nimipressuralis</name>
    <dbReference type="NCBI Taxonomy" id="69220"/>
    <lineage>
        <taxon>Bacteria</taxon>
        <taxon>Pseudomonadati</taxon>
        <taxon>Pseudomonadota</taxon>
        <taxon>Gammaproteobacteria</taxon>
        <taxon>Enterobacterales</taxon>
        <taxon>Enterobacteriaceae</taxon>
        <taxon>Lelliottia</taxon>
    </lineage>
</organism>
<evidence type="ECO:0000313" key="2">
    <source>
        <dbReference type="Proteomes" id="UP000323910"/>
    </source>
</evidence>
<dbReference type="RefSeq" id="WP_129036213.1">
    <property type="nucleotide sequence ID" value="NZ_SDDX01000028.1"/>
</dbReference>
<protein>
    <submittedName>
        <fullName evidence="1">Phage tail protein</fullName>
    </submittedName>
</protein>
<evidence type="ECO:0000313" key="1">
    <source>
        <dbReference type="EMBL" id="TYT35010.1"/>
    </source>
</evidence>